<dbReference type="InParanoid" id="A0A2H3D2D8"/>
<organism evidence="1 2">
    <name type="scientific">Armillaria gallica</name>
    <name type="common">Bulbous honey fungus</name>
    <name type="synonym">Armillaria bulbosa</name>
    <dbReference type="NCBI Taxonomy" id="47427"/>
    <lineage>
        <taxon>Eukaryota</taxon>
        <taxon>Fungi</taxon>
        <taxon>Dikarya</taxon>
        <taxon>Basidiomycota</taxon>
        <taxon>Agaricomycotina</taxon>
        <taxon>Agaricomycetes</taxon>
        <taxon>Agaricomycetidae</taxon>
        <taxon>Agaricales</taxon>
        <taxon>Marasmiineae</taxon>
        <taxon>Physalacriaceae</taxon>
        <taxon>Armillaria</taxon>
    </lineage>
</organism>
<dbReference type="OrthoDB" id="3269304at2759"/>
<evidence type="ECO:0000313" key="1">
    <source>
        <dbReference type="EMBL" id="PBK81686.1"/>
    </source>
</evidence>
<evidence type="ECO:0000313" key="2">
    <source>
        <dbReference type="Proteomes" id="UP000217790"/>
    </source>
</evidence>
<accession>A0A2H3D2D8</accession>
<protein>
    <submittedName>
        <fullName evidence="1">Uncharacterized protein</fullName>
    </submittedName>
</protein>
<sequence>MQEFEDKFDYRTKTPKELKTHRLNFKGKFRTFKFTKLRELHKRIYDEYFSMPGPSMSVATSSDRSLNASSTIPIVVSTKNDRSTTLFSDLPELSGRTLFISSIRDEVNVEVNEYRKENGIGGRKHAALLQNRFKEKWNALPLEDQRDWNNQATTLTASKPSTIYQNQERLNTDLTSVLYHLRGPDAHQVGNAAFLILYAVRNEDKCLQTASIVVSPDDAIPFDKYVSDFQSQYVLPWRQYCNAAIHYNRDTATDTMKTDEVHVDVQGNVIFPNLDWASVSLREVQTHLAAFFDAQWASVNEGQIPWDDVIVNQSKYIKTPLPSAMQLKKASELEFGDVFALASHFSQNPNITLFQTITTSPLPVPLSP</sequence>
<keyword evidence="2" id="KW-1185">Reference proteome</keyword>
<feature type="non-terminal residue" evidence="1">
    <location>
        <position position="368"/>
    </location>
</feature>
<dbReference type="STRING" id="47427.A0A2H3D2D8"/>
<gene>
    <name evidence="1" type="ORF">ARMGADRAFT_1090943</name>
</gene>
<name>A0A2H3D2D8_ARMGA</name>
<dbReference type="Proteomes" id="UP000217790">
    <property type="component" value="Unassembled WGS sequence"/>
</dbReference>
<dbReference type="EMBL" id="KZ293725">
    <property type="protein sequence ID" value="PBK81686.1"/>
    <property type="molecule type" value="Genomic_DNA"/>
</dbReference>
<reference evidence="2" key="1">
    <citation type="journal article" date="2017" name="Nat. Ecol. Evol.">
        <title>Genome expansion and lineage-specific genetic innovations in the forest pathogenic fungi Armillaria.</title>
        <authorList>
            <person name="Sipos G."/>
            <person name="Prasanna A.N."/>
            <person name="Walter M.C."/>
            <person name="O'Connor E."/>
            <person name="Balint B."/>
            <person name="Krizsan K."/>
            <person name="Kiss B."/>
            <person name="Hess J."/>
            <person name="Varga T."/>
            <person name="Slot J."/>
            <person name="Riley R."/>
            <person name="Boka B."/>
            <person name="Rigling D."/>
            <person name="Barry K."/>
            <person name="Lee J."/>
            <person name="Mihaltcheva S."/>
            <person name="LaButti K."/>
            <person name="Lipzen A."/>
            <person name="Waldron R."/>
            <person name="Moloney N.M."/>
            <person name="Sperisen C."/>
            <person name="Kredics L."/>
            <person name="Vagvoelgyi C."/>
            <person name="Patrignani A."/>
            <person name="Fitzpatrick D."/>
            <person name="Nagy I."/>
            <person name="Doyle S."/>
            <person name="Anderson J.B."/>
            <person name="Grigoriev I.V."/>
            <person name="Gueldener U."/>
            <person name="Muensterkoetter M."/>
            <person name="Nagy L.G."/>
        </authorList>
    </citation>
    <scope>NUCLEOTIDE SEQUENCE [LARGE SCALE GENOMIC DNA]</scope>
    <source>
        <strain evidence="2">Ar21-2</strain>
    </source>
</reference>
<proteinExistence type="predicted"/>
<dbReference type="AlphaFoldDB" id="A0A2H3D2D8"/>